<protein>
    <submittedName>
        <fullName evidence="1">Uncharacterized protein</fullName>
    </submittedName>
</protein>
<evidence type="ECO:0000313" key="2">
    <source>
        <dbReference type="Proteomes" id="UP001321749"/>
    </source>
</evidence>
<organism evidence="1 2">
    <name type="scientific">Cladorrhinum samala</name>
    <dbReference type="NCBI Taxonomy" id="585594"/>
    <lineage>
        <taxon>Eukaryota</taxon>
        <taxon>Fungi</taxon>
        <taxon>Dikarya</taxon>
        <taxon>Ascomycota</taxon>
        <taxon>Pezizomycotina</taxon>
        <taxon>Sordariomycetes</taxon>
        <taxon>Sordariomycetidae</taxon>
        <taxon>Sordariales</taxon>
        <taxon>Podosporaceae</taxon>
        <taxon>Cladorrhinum</taxon>
    </lineage>
</organism>
<name>A0AAV9HIE9_9PEZI</name>
<dbReference type="EMBL" id="MU865011">
    <property type="protein sequence ID" value="KAK4460489.1"/>
    <property type="molecule type" value="Genomic_DNA"/>
</dbReference>
<evidence type="ECO:0000313" key="1">
    <source>
        <dbReference type="EMBL" id="KAK4460489.1"/>
    </source>
</evidence>
<proteinExistence type="predicted"/>
<keyword evidence="2" id="KW-1185">Reference proteome</keyword>
<accession>A0AAV9HIE9</accession>
<feature type="non-terminal residue" evidence="1">
    <location>
        <position position="101"/>
    </location>
</feature>
<feature type="non-terminal residue" evidence="1">
    <location>
        <position position="1"/>
    </location>
</feature>
<dbReference type="AlphaFoldDB" id="A0AAV9HIE9"/>
<dbReference type="Proteomes" id="UP001321749">
    <property type="component" value="Unassembled WGS sequence"/>
</dbReference>
<reference evidence="1" key="1">
    <citation type="journal article" date="2023" name="Mol. Phylogenet. Evol.">
        <title>Genome-scale phylogeny and comparative genomics of the fungal order Sordariales.</title>
        <authorList>
            <person name="Hensen N."/>
            <person name="Bonometti L."/>
            <person name="Westerberg I."/>
            <person name="Brannstrom I.O."/>
            <person name="Guillou S."/>
            <person name="Cros-Aarteil S."/>
            <person name="Calhoun S."/>
            <person name="Haridas S."/>
            <person name="Kuo A."/>
            <person name="Mondo S."/>
            <person name="Pangilinan J."/>
            <person name="Riley R."/>
            <person name="LaButti K."/>
            <person name="Andreopoulos B."/>
            <person name="Lipzen A."/>
            <person name="Chen C."/>
            <person name="Yan M."/>
            <person name="Daum C."/>
            <person name="Ng V."/>
            <person name="Clum A."/>
            <person name="Steindorff A."/>
            <person name="Ohm R.A."/>
            <person name="Martin F."/>
            <person name="Silar P."/>
            <person name="Natvig D.O."/>
            <person name="Lalanne C."/>
            <person name="Gautier V."/>
            <person name="Ament-Velasquez S.L."/>
            <person name="Kruys A."/>
            <person name="Hutchinson M.I."/>
            <person name="Powell A.J."/>
            <person name="Barry K."/>
            <person name="Miller A.N."/>
            <person name="Grigoriev I.V."/>
            <person name="Debuchy R."/>
            <person name="Gladieux P."/>
            <person name="Hiltunen Thoren M."/>
            <person name="Johannesson H."/>
        </authorList>
    </citation>
    <scope>NUCLEOTIDE SEQUENCE</scope>
    <source>
        <strain evidence="1">PSN324</strain>
    </source>
</reference>
<comment type="caution">
    <text evidence="1">The sequence shown here is derived from an EMBL/GenBank/DDBJ whole genome shotgun (WGS) entry which is preliminary data.</text>
</comment>
<sequence length="101" mass="11574">GMRVPTCIRKAGKLHTQRKWSISYDWDNKYNGMHCGLSLREAMKDFKLCRPLTDWTCVESGVQGYGGVTIEFHTPRTCDDKRINEAVKKATAGQLNVWCKH</sequence>
<reference evidence="1" key="2">
    <citation type="submission" date="2023-06" db="EMBL/GenBank/DDBJ databases">
        <authorList>
            <consortium name="Lawrence Berkeley National Laboratory"/>
            <person name="Mondo S.J."/>
            <person name="Hensen N."/>
            <person name="Bonometti L."/>
            <person name="Westerberg I."/>
            <person name="Brannstrom I.O."/>
            <person name="Guillou S."/>
            <person name="Cros-Aarteil S."/>
            <person name="Calhoun S."/>
            <person name="Haridas S."/>
            <person name="Kuo A."/>
            <person name="Pangilinan J."/>
            <person name="Riley R."/>
            <person name="Labutti K."/>
            <person name="Andreopoulos B."/>
            <person name="Lipzen A."/>
            <person name="Chen C."/>
            <person name="Yanf M."/>
            <person name="Daum C."/>
            <person name="Ng V."/>
            <person name="Clum A."/>
            <person name="Steindorff A."/>
            <person name="Ohm R."/>
            <person name="Martin F."/>
            <person name="Silar P."/>
            <person name="Natvig D."/>
            <person name="Lalanne C."/>
            <person name="Gautier V."/>
            <person name="Ament-Velasquez S.L."/>
            <person name="Kruys A."/>
            <person name="Hutchinson M.I."/>
            <person name="Powell A.J."/>
            <person name="Barry K."/>
            <person name="Miller A.N."/>
            <person name="Grigoriev I.V."/>
            <person name="Debuchy R."/>
            <person name="Gladieux P."/>
            <person name="Thoren M.H."/>
            <person name="Johannesson H."/>
        </authorList>
    </citation>
    <scope>NUCLEOTIDE SEQUENCE</scope>
    <source>
        <strain evidence="1">PSN324</strain>
    </source>
</reference>
<gene>
    <name evidence="1" type="ORF">QBC42DRAFT_149577</name>
</gene>